<name>A0ABQ3UF71_STRHY</name>
<accession>A0ABQ3UF71</accession>
<reference evidence="2" key="1">
    <citation type="submission" date="2024-05" db="EMBL/GenBank/DDBJ databases">
        <title>Whole genome shotgun sequence of Streptomyces hygroscopicus NBRC 113678.</title>
        <authorList>
            <person name="Komaki H."/>
            <person name="Tamura T."/>
        </authorList>
    </citation>
    <scope>NUCLEOTIDE SEQUENCE</scope>
    <source>
        <strain evidence="2">N11-34</strain>
    </source>
</reference>
<evidence type="ECO:0000313" key="3">
    <source>
        <dbReference type="Proteomes" id="UP001054854"/>
    </source>
</evidence>
<dbReference type="RefSeq" id="WP_236260073.1">
    <property type="nucleotide sequence ID" value="NZ_BNEK01000007.1"/>
</dbReference>
<dbReference type="Proteomes" id="UP001054854">
    <property type="component" value="Unassembled WGS sequence"/>
</dbReference>
<protein>
    <submittedName>
        <fullName evidence="2">Uncharacterized protein</fullName>
    </submittedName>
</protein>
<evidence type="ECO:0000313" key="2">
    <source>
        <dbReference type="EMBL" id="GHJ34252.1"/>
    </source>
</evidence>
<evidence type="ECO:0000256" key="1">
    <source>
        <dbReference type="SAM" id="MobiDB-lite"/>
    </source>
</evidence>
<feature type="region of interest" description="Disordered" evidence="1">
    <location>
        <begin position="104"/>
        <end position="141"/>
    </location>
</feature>
<organism evidence="2 3">
    <name type="scientific">Streptomyces hygroscopicus</name>
    <dbReference type="NCBI Taxonomy" id="1912"/>
    <lineage>
        <taxon>Bacteria</taxon>
        <taxon>Bacillati</taxon>
        <taxon>Actinomycetota</taxon>
        <taxon>Actinomycetes</taxon>
        <taxon>Kitasatosporales</taxon>
        <taxon>Streptomycetaceae</taxon>
        <taxon>Streptomyces</taxon>
        <taxon>Streptomyces violaceusniger group</taxon>
    </lineage>
</organism>
<keyword evidence="3" id="KW-1185">Reference proteome</keyword>
<gene>
    <name evidence="2" type="ORF">TPA0910_86850</name>
</gene>
<sequence>MTATGRGRGRGRPAEGDGFTTEAQGVFLDAVAAGAKQAEAAAKAGVSRNVPSRYAKTDAGFAAALTDAKTRGRAVRAETMPHSEAHYNHYDCRAPECRALATAARTTRRAAAEEDTAPTDPIPLNGRTPSSPPSFPLAKAS</sequence>
<proteinExistence type="predicted"/>
<feature type="region of interest" description="Disordered" evidence="1">
    <location>
        <begin position="1"/>
        <end position="21"/>
    </location>
</feature>
<comment type="caution">
    <text evidence="2">The sequence shown here is derived from an EMBL/GenBank/DDBJ whole genome shotgun (WGS) entry which is preliminary data.</text>
</comment>
<dbReference type="EMBL" id="BNEK01000007">
    <property type="protein sequence ID" value="GHJ34252.1"/>
    <property type="molecule type" value="Genomic_DNA"/>
</dbReference>